<protein>
    <recommendedName>
        <fullName evidence="8">Sulfotransferase domain-containing protein</fullName>
    </recommendedName>
</protein>
<feature type="binding site" evidence="4">
    <location>
        <position position="203"/>
    </location>
    <ligand>
        <name>3'-phosphoadenylyl sulfate</name>
        <dbReference type="ChEBI" id="CHEBI:58339"/>
    </ligand>
</feature>
<evidence type="ECO:0000256" key="4">
    <source>
        <dbReference type="PIRSR" id="PIRSR637359-2"/>
    </source>
</evidence>
<evidence type="ECO:0000313" key="9">
    <source>
        <dbReference type="EMBL" id="RUS91293.1"/>
    </source>
</evidence>
<evidence type="ECO:0000256" key="3">
    <source>
        <dbReference type="PIRSR" id="PIRSR637359-1"/>
    </source>
</evidence>
<dbReference type="InterPro" id="IPR000863">
    <property type="entry name" value="Sulfotransferase_dom"/>
</dbReference>
<feature type="binding site" evidence="4">
    <location>
        <position position="195"/>
    </location>
    <ligand>
        <name>3'-phosphoadenylyl sulfate</name>
        <dbReference type="ChEBI" id="CHEBI:58339"/>
    </ligand>
</feature>
<keyword evidence="5" id="KW-1015">Disulfide bond</keyword>
<reference evidence="9 10" key="1">
    <citation type="submission" date="2019-01" db="EMBL/GenBank/DDBJ databases">
        <title>A draft genome assembly of the solar-powered sea slug Elysia chlorotica.</title>
        <authorList>
            <person name="Cai H."/>
            <person name="Li Q."/>
            <person name="Fang X."/>
            <person name="Li J."/>
            <person name="Curtis N.E."/>
            <person name="Altenburger A."/>
            <person name="Shibata T."/>
            <person name="Feng M."/>
            <person name="Maeda T."/>
            <person name="Schwartz J.A."/>
            <person name="Shigenobu S."/>
            <person name="Lundholm N."/>
            <person name="Nishiyama T."/>
            <person name="Yang H."/>
            <person name="Hasebe M."/>
            <person name="Li S."/>
            <person name="Pierce S.K."/>
            <person name="Wang J."/>
        </authorList>
    </citation>
    <scope>NUCLEOTIDE SEQUENCE [LARGE SCALE GENOMIC DNA]</scope>
    <source>
        <strain evidence="9">EC2010</strain>
        <tissue evidence="9">Whole organism of an adult</tissue>
    </source>
</reference>
<feature type="compositionally biased region" description="Acidic residues" evidence="6">
    <location>
        <begin position="50"/>
        <end position="79"/>
    </location>
</feature>
<keyword evidence="1" id="KW-0808">Transferase</keyword>
<dbReference type="PANTHER" id="PTHR10605:SF65">
    <property type="entry name" value="GH20068P"/>
    <property type="match status" value="1"/>
</dbReference>
<keyword evidence="7" id="KW-1133">Transmembrane helix</keyword>
<dbReference type="Proteomes" id="UP000271974">
    <property type="component" value="Unassembled WGS sequence"/>
</dbReference>
<dbReference type="STRING" id="188477.A0A3S1AGE5"/>
<evidence type="ECO:0000256" key="5">
    <source>
        <dbReference type="PIRSR" id="PIRSR637359-3"/>
    </source>
</evidence>
<dbReference type="OrthoDB" id="6126804at2759"/>
<evidence type="ECO:0000313" key="10">
    <source>
        <dbReference type="Proteomes" id="UP000271974"/>
    </source>
</evidence>
<organism evidence="9 10">
    <name type="scientific">Elysia chlorotica</name>
    <name type="common">Eastern emerald elysia</name>
    <name type="synonym">Sea slug</name>
    <dbReference type="NCBI Taxonomy" id="188477"/>
    <lineage>
        <taxon>Eukaryota</taxon>
        <taxon>Metazoa</taxon>
        <taxon>Spiralia</taxon>
        <taxon>Lophotrochozoa</taxon>
        <taxon>Mollusca</taxon>
        <taxon>Gastropoda</taxon>
        <taxon>Heterobranchia</taxon>
        <taxon>Euthyneura</taxon>
        <taxon>Panpulmonata</taxon>
        <taxon>Sacoglossa</taxon>
        <taxon>Placobranchoidea</taxon>
        <taxon>Plakobranchidae</taxon>
        <taxon>Elysia</taxon>
    </lineage>
</organism>
<feature type="active site" description="For sulfotransferase activity" evidence="3">
    <location>
        <position position="114"/>
    </location>
</feature>
<evidence type="ECO:0000256" key="6">
    <source>
        <dbReference type="SAM" id="MobiDB-lite"/>
    </source>
</evidence>
<dbReference type="AlphaFoldDB" id="A0A3S1AGE5"/>
<feature type="domain" description="Sulfotransferase" evidence="8">
    <location>
        <begin position="105"/>
        <end position="348"/>
    </location>
</feature>
<feature type="binding site" evidence="4">
    <location>
        <begin position="328"/>
        <end position="332"/>
    </location>
    <ligand>
        <name>3'-phosphoadenylyl sulfate</name>
        <dbReference type="ChEBI" id="CHEBI:58339"/>
    </ligand>
</feature>
<feature type="disulfide bond" evidence="5">
    <location>
        <begin position="300"/>
        <end position="323"/>
    </location>
</feature>
<sequence>MVKSTTLQIFLVVAIVSFFGLLVIHRSLNIGAFSKAGKFIRKSVLADQAQEEEVPDSAGVPDDDSESDEDSELDGDTEFEVGGNFRPGSDDPAEDTWSNVRQRLPKALIIGFSKCGTTALRTFLTLHPNIVSPIEEVRYFNFNYTKGLDWYRRQMPPSTEDQITLEKTPSYIMSPIVLKRIYLFDSRVKLIIIIRDPIVRLQSQYAHSFRNVPEGARKPDFKIWVKGDSSENRITHFVGYTKYIRQVYDQFPKDQILVLAEEDFEQNPLSVMKEVEEFLGLEPAFSKEMFYFNKEKGFYCFNREHEFFPTVLKMVKVNSRTGCLGEDKGRDHPDIDEDFHKELVQFIRPHNEQLFRLIGKRIVWENFE</sequence>
<dbReference type="InterPro" id="IPR027417">
    <property type="entry name" value="P-loop_NTPase"/>
</dbReference>
<dbReference type="Pfam" id="PF00685">
    <property type="entry name" value="Sulfotransfer_1"/>
    <property type="match status" value="1"/>
</dbReference>
<dbReference type="GO" id="GO:0008467">
    <property type="term" value="F:[heparan sulfate]-glucosamine 3-sulfotransferase activity"/>
    <property type="evidence" value="ECO:0007669"/>
    <property type="project" value="TreeGrafter"/>
</dbReference>
<feature type="binding site" evidence="4">
    <location>
        <position position="299"/>
    </location>
    <ligand>
        <name>3'-phosphoadenylyl sulfate</name>
        <dbReference type="ChEBI" id="CHEBI:58339"/>
    </ligand>
</feature>
<comment type="caution">
    <text evidence="9">The sequence shown here is derived from an EMBL/GenBank/DDBJ whole genome shotgun (WGS) entry which is preliminary data.</text>
</comment>
<keyword evidence="10" id="KW-1185">Reference proteome</keyword>
<evidence type="ECO:0000256" key="1">
    <source>
        <dbReference type="ARBA" id="ARBA00022679"/>
    </source>
</evidence>
<dbReference type="Gene3D" id="3.40.50.300">
    <property type="entry name" value="P-loop containing nucleotide triphosphate hydrolases"/>
    <property type="match status" value="1"/>
</dbReference>
<proteinExistence type="predicted"/>
<keyword evidence="7" id="KW-0812">Transmembrane</keyword>
<evidence type="ECO:0000256" key="7">
    <source>
        <dbReference type="SAM" id="Phobius"/>
    </source>
</evidence>
<evidence type="ECO:0000259" key="8">
    <source>
        <dbReference type="Pfam" id="PF00685"/>
    </source>
</evidence>
<keyword evidence="2" id="KW-0325">Glycoprotein</keyword>
<name>A0A3S1AGE5_ELYCH</name>
<evidence type="ECO:0000256" key="2">
    <source>
        <dbReference type="ARBA" id="ARBA00023180"/>
    </source>
</evidence>
<dbReference type="InterPro" id="IPR037359">
    <property type="entry name" value="NST/OST"/>
</dbReference>
<feature type="transmembrane region" description="Helical" evidence="7">
    <location>
        <begin position="6"/>
        <end position="24"/>
    </location>
</feature>
<accession>A0A3S1AGE5</accession>
<feature type="region of interest" description="Disordered" evidence="6">
    <location>
        <begin position="50"/>
        <end position="96"/>
    </location>
</feature>
<dbReference type="SUPFAM" id="SSF52540">
    <property type="entry name" value="P-loop containing nucleoside triphosphate hydrolases"/>
    <property type="match status" value="1"/>
</dbReference>
<dbReference type="PANTHER" id="PTHR10605">
    <property type="entry name" value="HEPARAN SULFATE SULFOTRANSFERASE"/>
    <property type="match status" value="1"/>
</dbReference>
<keyword evidence="7" id="KW-0472">Membrane</keyword>
<dbReference type="EMBL" id="RQTK01000014">
    <property type="protein sequence ID" value="RUS91293.1"/>
    <property type="molecule type" value="Genomic_DNA"/>
</dbReference>
<gene>
    <name evidence="9" type="ORF">EGW08_000907</name>
</gene>